<dbReference type="CDD" id="cd19071">
    <property type="entry name" value="AKR_AKR1-5-like"/>
    <property type="match status" value="1"/>
</dbReference>
<dbReference type="Proteomes" id="UP001437256">
    <property type="component" value="Unassembled WGS sequence"/>
</dbReference>
<name>A0ABR2ZW31_9AGAR</name>
<sequence>MDQFLIILSPTLPATEQTGNRTTPDDIYAEWYPEPLRLALGIKTTRDATFDRSISQPKYYSSSLRHGSRRPSSPIFLPRSAALLHLSGWSQDTFSWNGDYLEVASVCTITARKLSSTDTDILIRPSRYPNQAARYDNEGQAMRVLGDASDAWEAYDADESPTFSETWRDMEDLMNTGKIRAIGVSNFSIKNLEILLPQCRILPATNQVESHPYLPNHELKAYCDAKGISMTCYSPLGQQHPSEPNSLLGNPIVASIAAKHNIDVAQVLISWGVQRGTIVIPKTENDIRMVTNITLKHLPEEDMISLNELHKRPGCHRSLWKGHSPSGKALGWTYEQLGWNMAVGGIVPSS</sequence>
<comment type="similarity">
    <text evidence="1">Belongs to the aldo/keto reductase family.</text>
</comment>
<evidence type="ECO:0000259" key="4">
    <source>
        <dbReference type="Pfam" id="PF00248"/>
    </source>
</evidence>
<evidence type="ECO:0000256" key="1">
    <source>
        <dbReference type="ARBA" id="ARBA00007905"/>
    </source>
</evidence>
<keyword evidence="6" id="KW-1185">Reference proteome</keyword>
<keyword evidence="2" id="KW-0521">NADP</keyword>
<feature type="domain" description="NADP-dependent oxidoreductase" evidence="4">
    <location>
        <begin position="147"/>
        <end position="308"/>
    </location>
</feature>
<protein>
    <recommendedName>
        <fullName evidence="4">NADP-dependent oxidoreductase domain-containing protein</fullName>
    </recommendedName>
</protein>
<evidence type="ECO:0000313" key="6">
    <source>
        <dbReference type="Proteomes" id="UP001437256"/>
    </source>
</evidence>
<dbReference type="PANTHER" id="PTHR43827:SF3">
    <property type="entry name" value="NADP-DEPENDENT OXIDOREDUCTASE DOMAIN-CONTAINING PROTEIN"/>
    <property type="match status" value="1"/>
</dbReference>
<dbReference type="InterPro" id="IPR036812">
    <property type="entry name" value="NAD(P)_OxRdtase_dom_sf"/>
</dbReference>
<gene>
    <name evidence="5" type="ORF">AAF712_007775</name>
</gene>
<dbReference type="PROSITE" id="PS00062">
    <property type="entry name" value="ALDOKETO_REDUCTASE_2"/>
    <property type="match status" value="1"/>
</dbReference>
<dbReference type="SUPFAM" id="SSF51430">
    <property type="entry name" value="NAD(P)-linked oxidoreductase"/>
    <property type="match status" value="1"/>
</dbReference>
<dbReference type="EMBL" id="JBBXMP010000050">
    <property type="protein sequence ID" value="KAL0065264.1"/>
    <property type="molecule type" value="Genomic_DNA"/>
</dbReference>
<dbReference type="PRINTS" id="PR00069">
    <property type="entry name" value="ALDKETRDTASE"/>
</dbReference>
<accession>A0ABR2ZW31</accession>
<dbReference type="Gene3D" id="3.20.20.100">
    <property type="entry name" value="NADP-dependent oxidoreductase domain"/>
    <property type="match status" value="1"/>
</dbReference>
<comment type="caution">
    <text evidence="5">The sequence shown here is derived from an EMBL/GenBank/DDBJ whole genome shotgun (WGS) entry which is preliminary data.</text>
</comment>
<organism evidence="5 6">
    <name type="scientific">Marasmius tenuissimus</name>
    <dbReference type="NCBI Taxonomy" id="585030"/>
    <lineage>
        <taxon>Eukaryota</taxon>
        <taxon>Fungi</taxon>
        <taxon>Dikarya</taxon>
        <taxon>Basidiomycota</taxon>
        <taxon>Agaricomycotina</taxon>
        <taxon>Agaricomycetes</taxon>
        <taxon>Agaricomycetidae</taxon>
        <taxon>Agaricales</taxon>
        <taxon>Marasmiineae</taxon>
        <taxon>Marasmiaceae</taxon>
        <taxon>Marasmius</taxon>
    </lineage>
</organism>
<dbReference type="Pfam" id="PF00248">
    <property type="entry name" value="Aldo_ket_red"/>
    <property type="match status" value="1"/>
</dbReference>
<evidence type="ECO:0000256" key="2">
    <source>
        <dbReference type="ARBA" id="ARBA00022857"/>
    </source>
</evidence>
<evidence type="ECO:0000256" key="3">
    <source>
        <dbReference type="ARBA" id="ARBA00023002"/>
    </source>
</evidence>
<dbReference type="InterPro" id="IPR020471">
    <property type="entry name" value="AKR"/>
</dbReference>
<proteinExistence type="inferred from homology"/>
<dbReference type="PANTHER" id="PTHR43827">
    <property type="entry name" value="2,5-DIKETO-D-GLUCONIC ACID REDUCTASE"/>
    <property type="match status" value="1"/>
</dbReference>
<evidence type="ECO:0000313" key="5">
    <source>
        <dbReference type="EMBL" id="KAL0065264.1"/>
    </source>
</evidence>
<dbReference type="InterPro" id="IPR018170">
    <property type="entry name" value="Aldo/ket_reductase_CS"/>
</dbReference>
<reference evidence="5 6" key="1">
    <citation type="submission" date="2024-05" db="EMBL/GenBank/DDBJ databases">
        <title>A draft genome resource for the thread blight pathogen Marasmius tenuissimus strain MS-2.</title>
        <authorList>
            <person name="Yulfo-Soto G.E."/>
            <person name="Baruah I.K."/>
            <person name="Amoako-Attah I."/>
            <person name="Bukari Y."/>
            <person name="Meinhardt L.W."/>
            <person name="Bailey B.A."/>
            <person name="Cohen S.P."/>
        </authorList>
    </citation>
    <scope>NUCLEOTIDE SEQUENCE [LARGE SCALE GENOMIC DNA]</scope>
    <source>
        <strain evidence="5 6">MS-2</strain>
    </source>
</reference>
<dbReference type="InterPro" id="IPR023210">
    <property type="entry name" value="NADP_OxRdtase_dom"/>
</dbReference>
<keyword evidence="3" id="KW-0560">Oxidoreductase</keyword>